<protein>
    <submittedName>
        <fullName evidence="1">Alpha/beta hydrolase</fullName>
    </submittedName>
</protein>
<sequence>MKAQVPTFFLHGWNGSYESEEHMTQAIRDAGRTKTVVRVDVDPAGQAKLLGKLPQGATNPLVEVSFLDKTNIDYQLNGQWLKQAILTVRAAYPFDKYNVVAHSMGNMVLLNYLRDTAGDTSLPKLSKQVDLAGNFNGILGRNDEPNRMTFDKTGLPSPQTPEFQALLPLRSTYPDHQVDVLNVFGDVDDGSHSDGNVSNESSRALSYLLGGRARSYREVTIHGGEGKHSNLHESRQVDQLLISFLW</sequence>
<organism evidence="1 2">
    <name type="scientific">Bombiscardovia nodaiensis</name>
    <dbReference type="NCBI Taxonomy" id="2932181"/>
    <lineage>
        <taxon>Bacteria</taxon>
        <taxon>Bacillati</taxon>
        <taxon>Actinomycetota</taxon>
        <taxon>Actinomycetes</taxon>
        <taxon>Bifidobacteriales</taxon>
        <taxon>Bifidobacteriaceae</taxon>
        <taxon>Bombiscardovia</taxon>
    </lineage>
</organism>
<gene>
    <name evidence="1" type="ORF">KIM372_17910</name>
</gene>
<reference evidence="1 2" key="1">
    <citation type="journal article" date="2023" name="Microbiol. Spectr.">
        <title>Symbiosis of Carpenter Bees with Uncharacterized Lactic Acid Bacteria Showing NAD Auxotrophy.</title>
        <authorList>
            <person name="Kawasaki S."/>
            <person name="Ozawa K."/>
            <person name="Mori T."/>
            <person name="Yamamoto A."/>
            <person name="Ito M."/>
            <person name="Ohkuma M."/>
            <person name="Sakamoto M."/>
            <person name="Matsutani M."/>
        </authorList>
    </citation>
    <scope>NUCLEOTIDE SEQUENCE [LARGE SCALE GENOMIC DNA]</scope>
    <source>
        <strain evidence="1 2">Kim37-2</strain>
    </source>
</reference>
<dbReference type="GO" id="GO:0016787">
    <property type="term" value="F:hydrolase activity"/>
    <property type="evidence" value="ECO:0007669"/>
    <property type="project" value="UniProtKB-KW"/>
</dbReference>
<dbReference type="Proteomes" id="UP001321766">
    <property type="component" value="Chromosome"/>
</dbReference>
<dbReference type="SUPFAM" id="SSF53474">
    <property type="entry name" value="alpha/beta-Hydrolases"/>
    <property type="match status" value="1"/>
</dbReference>
<dbReference type="Gene3D" id="3.40.50.1820">
    <property type="entry name" value="alpha/beta hydrolase"/>
    <property type="match status" value="1"/>
</dbReference>
<evidence type="ECO:0000313" key="1">
    <source>
        <dbReference type="EMBL" id="BDR53884.1"/>
    </source>
</evidence>
<dbReference type="InterPro" id="IPR029058">
    <property type="entry name" value="AB_hydrolase_fold"/>
</dbReference>
<keyword evidence="1" id="KW-0378">Hydrolase</keyword>
<keyword evidence="2" id="KW-1185">Reference proteome</keyword>
<dbReference type="InterPro" id="IPR010315">
    <property type="entry name" value="DUF915_hydro-like"/>
</dbReference>
<evidence type="ECO:0000313" key="2">
    <source>
        <dbReference type="Proteomes" id="UP001321766"/>
    </source>
</evidence>
<name>A0ABN6SCR3_9BIFI</name>
<dbReference type="EMBL" id="AP026798">
    <property type="protein sequence ID" value="BDR53884.1"/>
    <property type="molecule type" value="Genomic_DNA"/>
</dbReference>
<accession>A0ABN6SCR3</accession>
<proteinExistence type="predicted"/>
<dbReference type="Pfam" id="PF06028">
    <property type="entry name" value="DUF915"/>
    <property type="match status" value="1"/>
</dbReference>